<evidence type="ECO:0000313" key="2">
    <source>
        <dbReference type="Proteomes" id="UP001054945"/>
    </source>
</evidence>
<name>A0AAV4NMM1_CAEEX</name>
<protein>
    <submittedName>
        <fullName evidence="1">Uncharacterized protein</fullName>
    </submittedName>
</protein>
<sequence length="105" mass="12081">MDGKQVAPNANNYCEECIDVNFKALNVLLLTRNLVKIGTSKRPMLFEHFFHPFENILKDKTFIDESKVSIASFVRGDSTIRPIAERDDYSFKYILAKTGKWECMG</sequence>
<dbReference type="Proteomes" id="UP001054945">
    <property type="component" value="Unassembled WGS sequence"/>
</dbReference>
<organism evidence="1 2">
    <name type="scientific">Caerostris extrusa</name>
    <name type="common">Bark spider</name>
    <name type="synonym">Caerostris bankana</name>
    <dbReference type="NCBI Taxonomy" id="172846"/>
    <lineage>
        <taxon>Eukaryota</taxon>
        <taxon>Metazoa</taxon>
        <taxon>Ecdysozoa</taxon>
        <taxon>Arthropoda</taxon>
        <taxon>Chelicerata</taxon>
        <taxon>Arachnida</taxon>
        <taxon>Araneae</taxon>
        <taxon>Araneomorphae</taxon>
        <taxon>Entelegynae</taxon>
        <taxon>Araneoidea</taxon>
        <taxon>Araneidae</taxon>
        <taxon>Caerostris</taxon>
    </lineage>
</organism>
<comment type="caution">
    <text evidence="1">The sequence shown here is derived from an EMBL/GenBank/DDBJ whole genome shotgun (WGS) entry which is preliminary data.</text>
</comment>
<keyword evidence="2" id="KW-1185">Reference proteome</keyword>
<evidence type="ECO:0000313" key="1">
    <source>
        <dbReference type="EMBL" id="GIX84971.1"/>
    </source>
</evidence>
<dbReference type="EMBL" id="BPLR01003467">
    <property type="protein sequence ID" value="GIX84971.1"/>
    <property type="molecule type" value="Genomic_DNA"/>
</dbReference>
<proteinExistence type="predicted"/>
<accession>A0AAV4NMM1</accession>
<reference evidence="1 2" key="1">
    <citation type="submission" date="2021-06" db="EMBL/GenBank/DDBJ databases">
        <title>Caerostris extrusa draft genome.</title>
        <authorList>
            <person name="Kono N."/>
            <person name="Arakawa K."/>
        </authorList>
    </citation>
    <scope>NUCLEOTIDE SEQUENCE [LARGE SCALE GENOMIC DNA]</scope>
</reference>
<dbReference type="AlphaFoldDB" id="A0AAV4NMM1"/>
<gene>
    <name evidence="1" type="ORF">CEXT_679291</name>
</gene>